<sequence length="2614" mass="292779">VVAKRIHSIRRRCIPSERFIHSLIRSFEPNVALVYLLSSSSVSFSFFFKLFFRLLGVAIATILNLLSILLLIPSHLPSSHLISKKKEAEPTDRVLRSHRKREEAEQVSVKNQPQPPSPPAAKKIEVKEKKKSKGKLTEETPILTPSSSLASSAAGSTSSSFASSAEGSTSSPIASSAAPILTTPRKTPTSSSANEPSAEASTPAVGGFTSRISGLFAKLLPPAAGEPKPSTPTGADQPRSPSGSTVREPTQFPSPTKSQPNLSILVDSSDVKPISLEQPLSSNLSTPTRPPQPASNFVPLSRSSSTETIIAGKGFDRLSESPSPDPPNMSKKQEDDSNSSGESDNETTVEAPMEIPADNNWKTTAELIRLMEKTVKKFKDGKGPDLTHWLNNFSTRLIELQVPPNSGVKLVSFFLEDPALGRYYTLRPKDKKNWKRMTKAFLNLHGCEVDRELAIQEITSMHQGKQSVQEYAEKIKKLGRYAYDSVDETTRDYLLAVQFLNGLDEDIKSDIRRLPTTPKTFREMVMKAEKIYRLQQIEEEEEQRKSDALVAALNMQQYSNFPQGPGGYNGYKSGYRGKPGRGPTHYQPQGFGSNFQPGYPPMQPMPGYHQMPPMQGNQQMPPMSGYQQMPPMQGYNQMPMQGHQPNQQFHGQRQPAPQLAIGYGNQQPDNGAGQQAGARNGNGNKPRLLNSVSKFLLGIAMLSVLPAVSSVQICGFGQNGNLFIPPKPIPCVFNQELHLQRHQVHVFTPKTEAFELPAYKCSTIRVAVISTGFLTVYKKTEARETRRMETSVDECRKAVLEKKHGDRKLEEVSPGVWHTNFVKDAAENNTVWIGSTKDFLTEFIMQAGHVATMDGTAIISDLDQMDQCTFSSGFCKQEAATVVWEPQTAKRECSFQYAYTSNAITNQNHIAIEETGLFSSIDRDLRKLRSIMDDCYINQALMTDDGLLIEFPDMHHRRPEHTAFNRDQPLWVRRKKEIVGMAGPLGTWLEFEVGQNFSTPLTWKLFGKKTLTEVPPIKKLIDNRTLLREFKMFGVTNALLNNRAKFYPVDRQHPQADLLIALKSIRIAQYSWREKKRLQELKRELTQNEVAMMDLLERKDAFMFDVLLEREFGKSNPDFVNLDSSFLPPQFNEEALKKEPTVTPVNEQSWSPPRPPPPSTTTVPPTTRSRVTQPPMPPNAKPTKSPTLVQMEEKENHTAENPIPMNPTKKSIEESFADTCKEQYATTSLFETLLAIDPTAAIRQLLKRRDVSAKRIGESLLVSKCKKVTPSTIYWDRKFNDSCYDLIPMLIDGKIWFQLPGSEDLVGEATKILCEERPPGIRLEHSKWIGNGNKEVHPQQLTRPNRMAQSQFLLDAPKTFWTILNEETGVSTGADKENELRSRRAQRGVVDSLIKGGVLTEGLDFISEKAEATGRSVREVGSAFVTKIGEGAKMVFFSGIRLVLWIAAPLLIIVFIVLGIYGYCYYKKFSSVAQAGRRTMETAELIGAAIANHLTINNVTMQQPTAPPPPQRKVRRSDYPLIGVNAVKYNSVRAATLPHAIVELEGREIRALVDTGAAVSYLPISSVSTELETRHQPVAHAANGSAIQFLGTTKSILRFGDVLIPHTFVVSLDSDCPAPLLIGSDILTKINKMGHPLTFDLHRKQISYGDVCIPINAINGPDEVEVHEIIEVFPQEDVTVNPQSEAIIPAVIPNYDEIMGREMLLEDTNVDSEDIFVVGRAAVRVDDEGCTMVQIYNPTMATVRLTRNKPIAHASKIVDIRTMEAPEADWESELPKLPFAAPEGFKISDSVDLSKSGLTGSEKEMLVRIIDDHADAFVGPDGVLGEYKGAIKHRIDMEEGAKIPQAKIYRIPLEKREEIEKQINLMLEQRIIKPSDSPFSAPIVLVRKADKKTWRFTVDFRALNAVTKPVQSVIPNIQDIVDLCGGQEWYTSLDFQSGFHQILMEPDHCARTAFACFLGAFEYVRMPMGLKGAPGTFQKCMNEMIKEVRARIFIYIDDLIITSATSGQHLLDIGEVLGKVIEIGMKLKADKCKFAVNEIEFLGFLMSKLGIKPNPAKTRAIQEFPFPRTVKEVRAFIGMASFYRRFIKNFSKIAAPIIEMTKKDEKVEWTAERNEAFQKLKDALTSEPVLVAPRLGKPFIIEVDSSGKGVGAVLSQQQDDEGKDIRVVSYASRMYNIHEQGYPAIELEGLGLVFAVKRFRPYIDGAKTTVITDHSPLKALLTKKDLTGRMAKYQIVLQEYDIEIKYRPGKENIVCDTLSRYHPKEKEDGKEKASEVEKKKDEEKMDTPTKTKETPRKPKKKTKSKAPLQINALNPLLNIDFDKVREEQKSDAEIVEMRDNIKRYLVQDDVVFKRGQDHQWTIWLPPNSTYGKQLIKMVHESLFESAHLGCEKTEQRVRSLATWKGMSKAVKKFVGCCKMCQRNKDPAKNKIRATLGRFEEVKAPFERVHADYIGPLPETERGNKYIAVFTDAFSKFIIAEPSPDQTADNLCTIFVDRVVARFGTPKLLVTDQGTNYTSKKFKELLESLQVKHNTSTPYHHQANGQVERANQTIEQMLRQCKEKDNWDRELQTVIHGYNNAKNATIGVTPYAVMHGQEARSPLKNALPDKQTSGK</sequence>
<feature type="transmembrane region" description="Helical" evidence="9">
    <location>
        <begin position="54"/>
        <end position="76"/>
    </location>
</feature>
<dbReference type="GO" id="GO:0003964">
    <property type="term" value="F:RNA-directed DNA polymerase activity"/>
    <property type="evidence" value="ECO:0007669"/>
    <property type="project" value="UniProtKB-KW"/>
</dbReference>
<feature type="compositionally biased region" description="Polar residues" evidence="8">
    <location>
        <begin position="278"/>
        <end position="287"/>
    </location>
</feature>
<evidence type="ECO:0000256" key="4">
    <source>
        <dbReference type="ARBA" id="ARBA00022722"/>
    </source>
</evidence>
<feature type="compositionally biased region" description="Low complexity" evidence="8">
    <location>
        <begin position="670"/>
        <end position="684"/>
    </location>
</feature>
<keyword evidence="5" id="KW-0255">Endonuclease</keyword>
<evidence type="ECO:0000256" key="5">
    <source>
        <dbReference type="ARBA" id="ARBA00022759"/>
    </source>
</evidence>
<dbReference type="OrthoDB" id="5851822at2759"/>
<dbReference type="GO" id="GO:0003676">
    <property type="term" value="F:nucleic acid binding"/>
    <property type="evidence" value="ECO:0007669"/>
    <property type="project" value="InterPro"/>
</dbReference>
<dbReference type="FunFam" id="3.30.420.10:FF:000032">
    <property type="entry name" value="Retrovirus-related Pol polyprotein from transposon 297-like Protein"/>
    <property type="match status" value="1"/>
</dbReference>
<dbReference type="InParanoid" id="G0PK34"/>
<feature type="domain" description="Integrase catalytic" evidence="11">
    <location>
        <begin position="2440"/>
        <end position="2597"/>
    </location>
</feature>
<evidence type="ECO:0000256" key="8">
    <source>
        <dbReference type="SAM" id="MobiDB-lite"/>
    </source>
</evidence>
<dbReference type="PROSITE" id="PS50994">
    <property type="entry name" value="INTEGRASE"/>
    <property type="match status" value="1"/>
</dbReference>
<dbReference type="InterPro" id="IPR043502">
    <property type="entry name" value="DNA/RNA_pol_sf"/>
</dbReference>
<keyword evidence="4" id="KW-0540">Nuclease</keyword>
<evidence type="ECO:0000256" key="7">
    <source>
        <dbReference type="ARBA" id="ARBA00022918"/>
    </source>
</evidence>
<keyword evidence="13" id="KW-1185">Reference proteome</keyword>
<dbReference type="Pfam" id="PF03732">
    <property type="entry name" value="Retrotrans_gag"/>
    <property type="match status" value="1"/>
</dbReference>
<dbReference type="CDD" id="cd01647">
    <property type="entry name" value="RT_LTR"/>
    <property type="match status" value="1"/>
</dbReference>
<feature type="region of interest" description="Disordered" evidence="8">
    <location>
        <begin position="2264"/>
        <end position="2307"/>
    </location>
</feature>
<dbReference type="Gene3D" id="3.30.420.10">
    <property type="entry name" value="Ribonuclease H-like superfamily/Ribonuclease H"/>
    <property type="match status" value="1"/>
</dbReference>
<dbReference type="EC" id="2.7.7.49" evidence="1"/>
<proteinExistence type="predicted"/>
<keyword evidence="9" id="KW-0472">Membrane</keyword>
<dbReference type="Pfam" id="PF17917">
    <property type="entry name" value="RT_RNaseH"/>
    <property type="match status" value="1"/>
</dbReference>
<evidence type="ECO:0000259" key="11">
    <source>
        <dbReference type="PROSITE" id="PS50994"/>
    </source>
</evidence>
<feature type="region of interest" description="Disordered" evidence="8">
    <location>
        <begin position="83"/>
        <end position="353"/>
    </location>
</feature>
<dbReference type="InterPro" id="IPR043128">
    <property type="entry name" value="Rev_trsase/Diguanyl_cyclase"/>
</dbReference>
<dbReference type="GO" id="GO:0042575">
    <property type="term" value="C:DNA polymerase complex"/>
    <property type="evidence" value="ECO:0007669"/>
    <property type="project" value="UniProtKB-ARBA"/>
</dbReference>
<feature type="compositionally biased region" description="Polar residues" evidence="8">
    <location>
        <begin position="639"/>
        <end position="651"/>
    </location>
</feature>
<keyword evidence="7" id="KW-0695">RNA-directed DNA polymerase</keyword>
<dbReference type="Proteomes" id="UP000008068">
    <property type="component" value="Unassembled WGS sequence"/>
</dbReference>
<feature type="region of interest" description="Disordered" evidence="8">
    <location>
        <begin position="1135"/>
        <end position="1186"/>
    </location>
</feature>
<dbReference type="EMBL" id="GL380802">
    <property type="protein sequence ID" value="EGT31670.1"/>
    <property type="molecule type" value="Genomic_DNA"/>
</dbReference>
<dbReference type="PANTHER" id="PTHR37984:SF5">
    <property type="entry name" value="PROTEIN NYNRIN-LIKE"/>
    <property type="match status" value="1"/>
</dbReference>
<dbReference type="SUPFAM" id="SSF50630">
    <property type="entry name" value="Acid proteases"/>
    <property type="match status" value="1"/>
</dbReference>
<dbReference type="Gene3D" id="2.40.70.10">
    <property type="entry name" value="Acid Proteases"/>
    <property type="match status" value="1"/>
</dbReference>
<dbReference type="PANTHER" id="PTHR37984">
    <property type="entry name" value="PROTEIN CBG26694"/>
    <property type="match status" value="1"/>
</dbReference>
<keyword evidence="2" id="KW-0808">Transferase</keyword>
<dbReference type="Pfam" id="PF00665">
    <property type="entry name" value="rve"/>
    <property type="match status" value="1"/>
</dbReference>
<evidence type="ECO:0000259" key="10">
    <source>
        <dbReference type="PROSITE" id="PS50878"/>
    </source>
</evidence>
<keyword evidence="9" id="KW-0812">Transmembrane</keyword>
<dbReference type="Gene3D" id="3.10.10.10">
    <property type="entry name" value="HIV Type 1 Reverse Transcriptase, subunit A, domain 1"/>
    <property type="match status" value="1"/>
</dbReference>
<dbReference type="GO" id="GO:0015074">
    <property type="term" value="P:DNA integration"/>
    <property type="evidence" value="ECO:0007669"/>
    <property type="project" value="InterPro"/>
</dbReference>
<dbReference type="SUPFAM" id="SSF56672">
    <property type="entry name" value="DNA/RNA polymerases"/>
    <property type="match status" value="1"/>
</dbReference>
<dbReference type="SUPFAM" id="SSF161008">
    <property type="entry name" value="Viral glycoprotein ectodomain-like"/>
    <property type="match status" value="1"/>
</dbReference>
<dbReference type="Gene3D" id="3.10.20.370">
    <property type="match status" value="1"/>
</dbReference>
<dbReference type="InterPro" id="IPR036397">
    <property type="entry name" value="RNaseH_sf"/>
</dbReference>
<dbReference type="PROSITE" id="PS50878">
    <property type="entry name" value="RT_POL"/>
    <property type="match status" value="1"/>
</dbReference>
<dbReference type="InterPro" id="IPR012337">
    <property type="entry name" value="RNaseH-like_sf"/>
</dbReference>
<dbReference type="Gene3D" id="1.10.340.70">
    <property type="match status" value="1"/>
</dbReference>
<keyword evidence="9" id="KW-1133">Transmembrane helix</keyword>
<dbReference type="InterPro" id="IPR018061">
    <property type="entry name" value="Retropepsins"/>
</dbReference>
<evidence type="ECO:0000313" key="13">
    <source>
        <dbReference type="Proteomes" id="UP000008068"/>
    </source>
</evidence>
<dbReference type="Pfam" id="PF17921">
    <property type="entry name" value="Integrase_H2C2"/>
    <property type="match status" value="1"/>
</dbReference>
<gene>
    <name evidence="12" type="ORF">CAEBREN_29386</name>
</gene>
<dbReference type="Pfam" id="PF00077">
    <property type="entry name" value="RVP"/>
    <property type="match status" value="1"/>
</dbReference>
<feature type="compositionally biased region" description="Polar residues" evidence="8">
    <location>
        <begin position="231"/>
        <end position="262"/>
    </location>
</feature>
<dbReference type="InterPro" id="IPR005162">
    <property type="entry name" value="Retrotrans_gag_dom"/>
</dbReference>
<feature type="compositionally biased region" description="Low complexity" evidence="8">
    <location>
        <begin position="142"/>
        <end position="204"/>
    </location>
</feature>
<organism evidence="13">
    <name type="scientific">Caenorhabditis brenneri</name>
    <name type="common">Nematode worm</name>
    <dbReference type="NCBI Taxonomy" id="135651"/>
    <lineage>
        <taxon>Eukaryota</taxon>
        <taxon>Metazoa</taxon>
        <taxon>Ecdysozoa</taxon>
        <taxon>Nematoda</taxon>
        <taxon>Chromadorea</taxon>
        <taxon>Rhabditida</taxon>
        <taxon>Rhabditina</taxon>
        <taxon>Rhabditomorpha</taxon>
        <taxon>Rhabditoidea</taxon>
        <taxon>Rhabditidae</taxon>
        <taxon>Peloderinae</taxon>
        <taxon>Caenorhabditis</taxon>
    </lineage>
</organism>
<dbReference type="SUPFAM" id="SSF53098">
    <property type="entry name" value="Ribonuclease H-like"/>
    <property type="match status" value="1"/>
</dbReference>
<dbReference type="FunFam" id="3.10.20.370:FF:000001">
    <property type="entry name" value="Retrovirus-related Pol polyprotein from transposon 17.6-like protein"/>
    <property type="match status" value="1"/>
</dbReference>
<dbReference type="InterPro" id="IPR001969">
    <property type="entry name" value="Aspartic_peptidase_AS"/>
</dbReference>
<dbReference type="Pfam" id="PF00078">
    <property type="entry name" value="RVT_1"/>
    <property type="match status" value="1"/>
</dbReference>
<dbReference type="InterPro" id="IPR021109">
    <property type="entry name" value="Peptidase_aspartic_dom_sf"/>
</dbReference>
<feature type="compositionally biased region" description="Basic and acidic residues" evidence="8">
    <location>
        <begin position="84"/>
        <end position="104"/>
    </location>
</feature>
<dbReference type="Gene3D" id="1.20.5.1890">
    <property type="match status" value="1"/>
</dbReference>
<evidence type="ECO:0000313" key="12">
    <source>
        <dbReference type="EMBL" id="EGT31670.1"/>
    </source>
</evidence>
<dbReference type="InterPro" id="IPR001584">
    <property type="entry name" value="Integrase_cat-core"/>
</dbReference>
<feature type="non-terminal residue" evidence="12">
    <location>
        <position position="1"/>
    </location>
</feature>
<feature type="transmembrane region" description="Helical" evidence="9">
    <location>
        <begin position="1442"/>
        <end position="1463"/>
    </location>
</feature>
<dbReference type="InterPro" id="IPR000477">
    <property type="entry name" value="RT_dom"/>
</dbReference>
<dbReference type="InterPro" id="IPR041588">
    <property type="entry name" value="Integrase_H2C2"/>
</dbReference>
<reference evidence="13" key="1">
    <citation type="submission" date="2011-07" db="EMBL/GenBank/DDBJ databases">
        <authorList>
            <consortium name="Caenorhabditis brenneri Sequencing and Analysis Consortium"/>
            <person name="Wilson R.K."/>
        </authorList>
    </citation>
    <scope>NUCLEOTIDE SEQUENCE [LARGE SCALE GENOMIC DNA]</scope>
    <source>
        <strain evidence="13">PB2801</strain>
    </source>
</reference>
<protein>
    <recommendedName>
        <fullName evidence="1">RNA-directed DNA polymerase</fullName>
        <ecNumber evidence="1">2.7.7.49</ecNumber>
    </recommendedName>
</protein>
<evidence type="ECO:0000256" key="2">
    <source>
        <dbReference type="ARBA" id="ARBA00022679"/>
    </source>
</evidence>
<name>G0PK34_CAEBE</name>
<dbReference type="STRING" id="135651.G0PK34"/>
<dbReference type="HOGENOM" id="CLU_000999_0_0_1"/>
<evidence type="ECO:0000256" key="3">
    <source>
        <dbReference type="ARBA" id="ARBA00022695"/>
    </source>
</evidence>
<dbReference type="InterPro" id="IPR050951">
    <property type="entry name" value="Retrovirus_Pol_polyprotein"/>
</dbReference>
<evidence type="ECO:0000256" key="9">
    <source>
        <dbReference type="SAM" id="Phobius"/>
    </source>
</evidence>
<dbReference type="PROSITE" id="PS00141">
    <property type="entry name" value="ASP_PROTEASE"/>
    <property type="match status" value="1"/>
</dbReference>
<dbReference type="GO" id="GO:0006508">
    <property type="term" value="P:proteolysis"/>
    <property type="evidence" value="ECO:0007669"/>
    <property type="project" value="InterPro"/>
</dbReference>
<feature type="non-terminal residue" evidence="12">
    <location>
        <position position="2614"/>
    </location>
</feature>
<accession>G0PK34</accession>
<dbReference type="CDD" id="cd09274">
    <property type="entry name" value="RNase_HI_RT_Ty3"/>
    <property type="match status" value="1"/>
</dbReference>
<dbReference type="Gene3D" id="3.30.70.270">
    <property type="match status" value="2"/>
</dbReference>
<evidence type="ECO:0000256" key="1">
    <source>
        <dbReference type="ARBA" id="ARBA00012493"/>
    </source>
</evidence>
<feature type="compositionally biased region" description="Low complexity" evidence="8">
    <location>
        <begin position="1160"/>
        <end position="1173"/>
    </location>
</feature>
<feature type="compositionally biased region" description="Basic and acidic residues" evidence="8">
    <location>
        <begin position="2264"/>
        <end position="2296"/>
    </location>
</feature>
<keyword evidence="3" id="KW-0548">Nucleotidyltransferase</keyword>
<dbReference type="FunFam" id="3.30.70.270:FF:000020">
    <property type="entry name" value="Transposon Tf2-6 polyprotein-like Protein"/>
    <property type="match status" value="1"/>
</dbReference>
<feature type="region of interest" description="Disordered" evidence="8">
    <location>
        <begin position="639"/>
        <end position="685"/>
    </location>
</feature>
<dbReference type="InterPro" id="IPR041373">
    <property type="entry name" value="RT_RNaseH"/>
</dbReference>
<keyword evidence="6" id="KW-0378">Hydrolase</keyword>
<dbReference type="eggNOG" id="KOG0017">
    <property type="taxonomic scope" value="Eukaryota"/>
</dbReference>
<dbReference type="GO" id="GO:0004190">
    <property type="term" value="F:aspartic-type endopeptidase activity"/>
    <property type="evidence" value="ECO:0007669"/>
    <property type="project" value="InterPro"/>
</dbReference>
<feature type="domain" description="Reverse transcriptase" evidence="10">
    <location>
        <begin position="1867"/>
        <end position="2046"/>
    </location>
</feature>
<evidence type="ECO:0000256" key="6">
    <source>
        <dbReference type="ARBA" id="ARBA00022801"/>
    </source>
</evidence>
<dbReference type="GO" id="GO:0004519">
    <property type="term" value="F:endonuclease activity"/>
    <property type="evidence" value="ECO:0007669"/>
    <property type="project" value="UniProtKB-KW"/>
</dbReference>